<dbReference type="Proteomes" id="UP000182306">
    <property type="component" value="Chromosome"/>
</dbReference>
<evidence type="ECO:0000313" key="2">
    <source>
        <dbReference type="Proteomes" id="UP000182306"/>
    </source>
</evidence>
<dbReference type="KEGG" id="same:SAMCFNEI73_Ch0228"/>
<protein>
    <submittedName>
        <fullName evidence="1">Uncharacterized protein</fullName>
    </submittedName>
</protein>
<organism evidence="1 2">
    <name type="scientific">Sinorhizobium americanum</name>
    <dbReference type="NCBI Taxonomy" id="194963"/>
    <lineage>
        <taxon>Bacteria</taxon>
        <taxon>Pseudomonadati</taxon>
        <taxon>Pseudomonadota</taxon>
        <taxon>Alphaproteobacteria</taxon>
        <taxon>Hyphomicrobiales</taxon>
        <taxon>Rhizobiaceae</taxon>
        <taxon>Sinorhizobium/Ensifer group</taxon>
        <taxon>Sinorhizobium</taxon>
    </lineage>
</organism>
<dbReference type="EMBL" id="CP013107">
    <property type="protein sequence ID" value="APG89562.1"/>
    <property type="molecule type" value="Genomic_DNA"/>
</dbReference>
<reference evidence="1 2" key="1">
    <citation type="submission" date="2015-10" db="EMBL/GenBank/DDBJ databases">
        <title>Genomic differences between typical nodule nitrogen-fixing rhizobial strains and those coming from bean seeds.</title>
        <authorList>
            <person name="Peralta H."/>
            <person name="Aguilar-Vera A."/>
            <person name="Diaz R."/>
            <person name="Mora Y."/>
            <person name="Martinez-Batallar G."/>
            <person name="Salazar E."/>
            <person name="Vargas-Lagunas C."/>
            <person name="Encarnacion S."/>
            <person name="Girard L."/>
            <person name="Mora J."/>
        </authorList>
    </citation>
    <scope>NUCLEOTIDE SEQUENCE [LARGE SCALE GENOMIC DNA]</scope>
    <source>
        <strain evidence="1 2">CFNEI 73</strain>
    </source>
</reference>
<accession>A0A1L3LHG6</accession>
<dbReference type="AlphaFoldDB" id="A0A1L3LHG6"/>
<sequence>MCGRPSAAVAAQTIRCRLVWRITGKTTGGFNQSRPLATLPRCLHGSASASRRRSILQSCPMTGHRLIRDTGPSGPLDIPPLRLRRRWRDDWWALQRPKKPADRQATRRTVD</sequence>
<gene>
    <name evidence="1" type="ORF">SAMCFNEI73_Ch0228</name>
</gene>
<keyword evidence="2" id="KW-1185">Reference proteome</keyword>
<evidence type="ECO:0000313" key="1">
    <source>
        <dbReference type="EMBL" id="APG89562.1"/>
    </source>
</evidence>
<proteinExistence type="predicted"/>
<name>A0A1L3LHG6_9HYPH</name>